<dbReference type="GO" id="GO:0043025">
    <property type="term" value="C:neuronal cell body"/>
    <property type="evidence" value="ECO:0007669"/>
    <property type="project" value="TreeGrafter"/>
</dbReference>
<keyword evidence="5 8" id="KW-1133">Transmembrane helix</keyword>
<evidence type="ECO:0000259" key="9">
    <source>
        <dbReference type="Pfam" id="PF15361"/>
    </source>
</evidence>
<dbReference type="InterPro" id="IPR026160">
    <property type="entry name" value="Ric3"/>
</dbReference>
<sequence length="396" mass="44660">MRTNIQQQRYMSPAEEMGLGTKKTILILCTVVGCIAILFPKIFYPMMFSASLDANRGPPNMFKQERPPHIKDIVHPAMQERGRAIPPHSVPIIEKPGRPLPPPNIERRAGGIPGHPGASLRAAAYQAQQQQQQKGTHSMIMPLYTFCIVAFFVFTLVKILLKKTKKTKVEANMESDPKFTEKVFKQDAKKKIVYTAIQGIIDATNEQLSEIEKECAEKNKEHNTDKTSTEEDIITKSEIKLDDSASTEEKDNEKAKDEEEEVKKNKLSEDLLFENQEAESKNSIVKTEHDIEIEKRLNNLKEAMHIKSVENDENSDLKSIYLEGELPLDPKIFVSATETETKTEKLSHYPSVKDVVDEDETVILSGKMTISLISLANNEEEKNGIVEDHTTTNNVA</sequence>
<evidence type="ECO:0000256" key="3">
    <source>
        <dbReference type="ARBA" id="ARBA00022692"/>
    </source>
</evidence>
<comment type="caution">
    <text evidence="10">The sequence shown here is derived from an EMBL/GenBank/DDBJ whole genome shotgun (WGS) entry which is preliminary data.</text>
</comment>
<comment type="similarity">
    <text evidence="2">Belongs to the ric-3 family.</text>
</comment>
<feature type="transmembrane region" description="Helical" evidence="8">
    <location>
        <begin position="143"/>
        <end position="161"/>
    </location>
</feature>
<reference evidence="10" key="1">
    <citation type="submission" date="2021-03" db="EMBL/GenBank/DDBJ databases">
        <title>Chromosome level genome of the anhydrobiotic midge Polypedilum vanderplanki.</title>
        <authorList>
            <person name="Yoshida Y."/>
            <person name="Kikawada T."/>
            <person name="Gusev O."/>
        </authorList>
    </citation>
    <scope>NUCLEOTIDE SEQUENCE</scope>
    <source>
        <strain evidence="10">NIAS01</strain>
        <tissue evidence="10">Whole body or cell culture</tissue>
    </source>
</reference>
<dbReference type="PANTHER" id="PTHR21723">
    <property type="entry name" value="RESISTANCE TO INHIBITORS OF CHOLINESTERASE PROTEIN 3 RIC3"/>
    <property type="match status" value="1"/>
</dbReference>
<feature type="region of interest" description="Disordered" evidence="7">
    <location>
        <begin position="217"/>
        <end position="264"/>
    </location>
</feature>
<dbReference type="OrthoDB" id="10070774at2759"/>
<evidence type="ECO:0000256" key="6">
    <source>
        <dbReference type="ARBA" id="ARBA00023136"/>
    </source>
</evidence>
<dbReference type="InterPro" id="IPR032763">
    <property type="entry name" value="RIC3_N"/>
</dbReference>
<dbReference type="Proteomes" id="UP001107558">
    <property type="component" value="Chromosome 1"/>
</dbReference>
<protein>
    <recommendedName>
        <fullName evidence="9">Resistance to inhibitors of cholinesterase protein 3 N-terminal domain-containing protein</fullName>
    </recommendedName>
</protein>
<organism evidence="10 11">
    <name type="scientific">Polypedilum vanderplanki</name>
    <name type="common">Sleeping chironomid midge</name>
    <dbReference type="NCBI Taxonomy" id="319348"/>
    <lineage>
        <taxon>Eukaryota</taxon>
        <taxon>Metazoa</taxon>
        <taxon>Ecdysozoa</taxon>
        <taxon>Arthropoda</taxon>
        <taxon>Hexapoda</taxon>
        <taxon>Insecta</taxon>
        <taxon>Pterygota</taxon>
        <taxon>Neoptera</taxon>
        <taxon>Endopterygota</taxon>
        <taxon>Diptera</taxon>
        <taxon>Nematocera</taxon>
        <taxon>Chironomoidea</taxon>
        <taxon>Chironomidae</taxon>
        <taxon>Chironominae</taxon>
        <taxon>Polypedilum</taxon>
        <taxon>Polypedilum</taxon>
    </lineage>
</organism>
<gene>
    <name evidence="10" type="ORF">PVAND_011830</name>
</gene>
<dbReference type="GO" id="GO:0045202">
    <property type="term" value="C:synapse"/>
    <property type="evidence" value="ECO:0007669"/>
    <property type="project" value="GOC"/>
</dbReference>
<evidence type="ECO:0000313" key="11">
    <source>
        <dbReference type="Proteomes" id="UP001107558"/>
    </source>
</evidence>
<proteinExistence type="inferred from homology"/>
<feature type="domain" description="Resistance to inhibitors of cholinesterase protein 3 N-terminal" evidence="9">
    <location>
        <begin position="31"/>
        <end position="213"/>
    </location>
</feature>
<comment type="subcellular location">
    <subcellularLocation>
        <location evidence="1">Endoplasmic reticulum membrane</location>
    </subcellularLocation>
</comment>
<evidence type="ECO:0000256" key="1">
    <source>
        <dbReference type="ARBA" id="ARBA00004586"/>
    </source>
</evidence>
<keyword evidence="11" id="KW-1185">Reference proteome</keyword>
<accession>A0A9J6CKU3</accession>
<dbReference type="PANTHER" id="PTHR21723:SF3">
    <property type="entry name" value="PROTEIN RIC-3"/>
    <property type="match status" value="1"/>
</dbReference>
<dbReference type="GO" id="GO:0005789">
    <property type="term" value="C:endoplasmic reticulum membrane"/>
    <property type="evidence" value="ECO:0007669"/>
    <property type="project" value="UniProtKB-SubCell"/>
</dbReference>
<evidence type="ECO:0000256" key="5">
    <source>
        <dbReference type="ARBA" id="ARBA00022989"/>
    </source>
</evidence>
<evidence type="ECO:0000313" key="10">
    <source>
        <dbReference type="EMBL" id="KAG5682479.1"/>
    </source>
</evidence>
<feature type="region of interest" description="Disordered" evidence="7">
    <location>
        <begin position="85"/>
        <end position="113"/>
    </location>
</feature>
<dbReference type="PROSITE" id="PS51257">
    <property type="entry name" value="PROKAR_LIPOPROTEIN"/>
    <property type="match status" value="1"/>
</dbReference>
<evidence type="ECO:0000256" key="8">
    <source>
        <dbReference type="SAM" id="Phobius"/>
    </source>
</evidence>
<keyword evidence="4" id="KW-0256">Endoplasmic reticulum</keyword>
<feature type="transmembrane region" description="Helical" evidence="8">
    <location>
        <begin position="25"/>
        <end position="44"/>
    </location>
</feature>
<keyword evidence="6 8" id="KW-0472">Membrane</keyword>
<dbReference type="GO" id="GO:0034394">
    <property type="term" value="P:protein localization to cell surface"/>
    <property type="evidence" value="ECO:0007669"/>
    <property type="project" value="TreeGrafter"/>
</dbReference>
<dbReference type="GO" id="GO:0007271">
    <property type="term" value="P:synaptic transmission, cholinergic"/>
    <property type="evidence" value="ECO:0007669"/>
    <property type="project" value="TreeGrafter"/>
</dbReference>
<dbReference type="AlphaFoldDB" id="A0A9J6CKU3"/>
<evidence type="ECO:0000256" key="4">
    <source>
        <dbReference type="ARBA" id="ARBA00022824"/>
    </source>
</evidence>
<evidence type="ECO:0000256" key="2">
    <source>
        <dbReference type="ARBA" id="ARBA00008538"/>
    </source>
</evidence>
<name>A0A9J6CKU3_POLVA</name>
<keyword evidence="3 8" id="KW-0812">Transmembrane</keyword>
<dbReference type="EMBL" id="JADBJN010000001">
    <property type="protein sequence ID" value="KAG5682479.1"/>
    <property type="molecule type" value="Genomic_DNA"/>
</dbReference>
<dbReference type="GO" id="GO:0043005">
    <property type="term" value="C:neuron projection"/>
    <property type="evidence" value="ECO:0007669"/>
    <property type="project" value="TreeGrafter"/>
</dbReference>
<evidence type="ECO:0000256" key="7">
    <source>
        <dbReference type="SAM" id="MobiDB-lite"/>
    </source>
</evidence>
<dbReference type="Pfam" id="PF15361">
    <property type="entry name" value="RIC3"/>
    <property type="match status" value="1"/>
</dbReference>